<protein>
    <submittedName>
        <fullName evidence="1">Uncharacterized protein</fullName>
    </submittedName>
</protein>
<gene>
    <name evidence="1" type="ORF">Syun_007197</name>
</gene>
<name>A0AAP0Q262_9MAGN</name>
<keyword evidence="2" id="KW-1185">Reference proteome</keyword>
<sequence length="76" mass="8655">MKYIMINLLLTFHWRFIRKNGKAREPMRRFVGGVAQILATALIKMHHNKDLVDLVPLTPKCDTVGTLACVCGRFDA</sequence>
<organism evidence="1 2">
    <name type="scientific">Stephania yunnanensis</name>
    <dbReference type="NCBI Taxonomy" id="152371"/>
    <lineage>
        <taxon>Eukaryota</taxon>
        <taxon>Viridiplantae</taxon>
        <taxon>Streptophyta</taxon>
        <taxon>Embryophyta</taxon>
        <taxon>Tracheophyta</taxon>
        <taxon>Spermatophyta</taxon>
        <taxon>Magnoliopsida</taxon>
        <taxon>Ranunculales</taxon>
        <taxon>Menispermaceae</taxon>
        <taxon>Menispermoideae</taxon>
        <taxon>Cissampelideae</taxon>
        <taxon>Stephania</taxon>
    </lineage>
</organism>
<accession>A0AAP0Q262</accession>
<dbReference type="Proteomes" id="UP001420932">
    <property type="component" value="Unassembled WGS sequence"/>
</dbReference>
<evidence type="ECO:0000313" key="2">
    <source>
        <dbReference type="Proteomes" id="UP001420932"/>
    </source>
</evidence>
<proteinExistence type="predicted"/>
<dbReference type="EMBL" id="JBBNAF010000003">
    <property type="protein sequence ID" value="KAK9160856.1"/>
    <property type="molecule type" value="Genomic_DNA"/>
</dbReference>
<evidence type="ECO:0000313" key="1">
    <source>
        <dbReference type="EMBL" id="KAK9160856.1"/>
    </source>
</evidence>
<dbReference type="AlphaFoldDB" id="A0AAP0Q262"/>
<reference evidence="1 2" key="1">
    <citation type="submission" date="2024-01" db="EMBL/GenBank/DDBJ databases">
        <title>Genome assemblies of Stephania.</title>
        <authorList>
            <person name="Yang L."/>
        </authorList>
    </citation>
    <scope>NUCLEOTIDE SEQUENCE [LARGE SCALE GENOMIC DNA]</scope>
    <source>
        <strain evidence="1">YNDBR</strain>
        <tissue evidence="1">Leaf</tissue>
    </source>
</reference>
<comment type="caution">
    <text evidence="1">The sequence shown here is derived from an EMBL/GenBank/DDBJ whole genome shotgun (WGS) entry which is preliminary data.</text>
</comment>